<sequence length="352" mass="38857">MPSSPYAPDEAADIIRDEAAWLQGAFVSSLLCGVQITLSAMSFLAVLKQSIRRRLRIILLLYIILLCATMTAGQQTYLLFIQMGFIEYRNYPGGPNEFLSARYSTPVSLASTSLFVFANWMMEALLVWRCKVVCTTEERPMWLWVIVPSVLLASEYATGALLIRDILRKQDAIAYAITYTSVSLMLNITVTAIIVGRLLAHRRRMVRLFGSRHGSHYVSVATILIESASLYTGFLILVIIFFAVGTAASNILQQAVAQVQAITSLLIIYRIAQGKGWKYDAGVSTGDWRGDTEAQVEQVELPVAHLERVTDTQATQTASDMHPLSIQSKEDETQTPVNAGSVPAILSQDEAV</sequence>
<dbReference type="Proteomes" id="UP000683000">
    <property type="component" value="Unassembled WGS sequence"/>
</dbReference>
<feature type="transmembrane region" description="Helical" evidence="2">
    <location>
        <begin position="106"/>
        <end position="129"/>
    </location>
</feature>
<organism evidence="3 4">
    <name type="scientific">Boletus reticuloceps</name>
    <dbReference type="NCBI Taxonomy" id="495285"/>
    <lineage>
        <taxon>Eukaryota</taxon>
        <taxon>Fungi</taxon>
        <taxon>Dikarya</taxon>
        <taxon>Basidiomycota</taxon>
        <taxon>Agaricomycotina</taxon>
        <taxon>Agaricomycetes</taxon>
        <taxon>Agaricomycetidae</taxon>
        <taxon>Boletales</taxon>
        <taxon>Boletineae</taxon>
        <taxon>Boletaceae</taxon>
        <taxon>Boletoideae</taxon>
        <taxon>Boletus</taxon>
    </lineage>
</organism>
<feature type="transmembrane region" description="Helical" evidence="2">
    <location>
        <begin position="59"/>
        <end position="86"/>
    </location>
</feature>
<feature type="region of interest" description="Disordered" evidence="1">
    <location>
        <begin position="327"/>
        <end position="352"/>
    </location>
</feature>
<keyword evidence="4" id="KW-1185">Reference proteome</keyword>
<comment type="caution">
    <text evidence="3">The sequence shown here is derived from an EMBL/GenBank/DDBJ whole genome shotgun (WGS) entry which is preliminary data.</text>
</comment>
<gene>
    <name evidence="3" type="ORF">JVT61DRAFT_8148</name>
</gene>
<evidence type="ECO:0000313" key="4">
    <source>
        <dbReference type="Proteomes" id="UP000683000"/>
    </source>
</evidence>
<keyword evidence="2" id="KW-1133">Transmembrane helix</keyword>
<dbReference type="AlphaFoldDB" id="A0A8I2YX45"/>
<feature type="transmembrane region" description="Helical" evidence="2">
    <location>
        <begin position="220"/>
        <end position="245"/>
    </location>
</feature>
<feature type="transmembrane region" description="Helical" evidence="2">
    <location>
        <begin position="20"/>
        <end position="47"/>
    </location>
</feature>
<protein>
    <submittedName>
        <fullName evidence="3">Uncharacterized protein</fullName>
    </submittedName>
</protein>
<evidence type="ECO:0000256" key="2">
    <source>
        <dbReference type="SAM" id="Phobius"/>
    </source>
</evidence>
<reference evidence="3" key="1">
    <citation type="submission" date="2021-03" db="EMBL/GenBank/DDBJ databases">
        <title>Evolutionary innovations through gain and loss of genes in the ectomycorrhizal Boletales.</title>
        <authorList>
            <person name="Wu G."/>
            <person name="Miyauchi S."/>
            <person name="Morin E."/>
            <person name="Yang Z.-L."/>
            <person name="Xu J."/>
            <person name="Martin F.M."/>
        </authorList>
    </citation>
    <scope>NUCLEOTIDE SEQUENCE</scope>
    <source>
        <strain evidence="3">BR01</strain>
    </source>
</reference>
<feature type="transmembrane region" description="Helical" evidence="2">
    <location>
        <begin position="141"/>
        <end position="163"/>
    </location>
</feature>
<name>A0A8I2YX45_9AGAM</name>
<proteinExistence type="predicted"/>
<evidence type="ECO:0000256" key="1">
    <source>
        <dbReference type="SAM" id="MobiDB-lite"/>
    </source>
</evidence>
<keyword evidence="2" id="KW-0812">Transmembrane</keyword>
<feature type="transmembrane region" description="Helical" evidence="2">
    <location>
        <begin position="175"/>
        <end position="199"/>
    </location>
</feature>
<keyword evidence="2" id="KW-0472">Membrane</keyword>
<dbReference type="OrthoDB" id="2905268at2759"/>
<dbReference type="EMBL" id="JAGFBS010000003">
    <property type="protein sequence ID" value="KAG6380066.1"/>
    <property type="molecule type" value="Genomic_DNA"/>
</dbReference>
<evidence type="ECO:0000313" key="3">
    <source>
        <dbReference type="EMBL" id="KAG6380066.1"/>
    </source>
</evidence>
<accession>A0A8I2YX45</accession>